<evidence type="ECO:0000256" key="2">
    <source>
        <dbReference type="RuleBase" id="RU000461"/>
    </source>
</evidence>
<dbReference type="GO" id="GO:0016705">
    <property type="term" value="F:oxidoreductase activity, acting on paired donors, with incorporation or reduction of molecular oxygen"/>
    <property type="evidence" value="ECO:0007669"/>
    <property type="project" value="InterPro"/>
</dbReference>
<dbReference type="PROSITE" id="PS00086">
    <property type="entry name" value="CYTOCHROME_P450"/>
    <property type="match status" value="1"/>
</dbReference>
<evidence type="ECO:0000313" key="4">
    <source>
        <dbReference type="Proteomes" id="UP001240236"/>
    </source>
</evidence>
<keyword evidence="2" id="KW-0560">Oxidoreductase</keyword>
<dbReference type="RefSeq" id="WP_307234589.1">
    <property type="nucleotide sequence ID" value="NZ_JAUSUZ010000001.1"/>
</dbReference>
<dbReference type="EMBL" id="JAUSUZ010000001">
    <property type="protein sequence ID" value="MDQ0363733.1"/>
    <property type="molecule type" value="Genomic_DNA"/>
</dbReference>
<keyword evidence="2" id="KW-0479">Metal-binding</keyword>
<proteinExistence type="inferred from homology"/>
<keyword evidence="2" id="KW-0503">Monooxygenase</keyword>
<dbReference type="PRINTS" id="PR00359">
    <property type="entry name" value="BP450"/>
</dbReference>
<comment type="caution">
    <text evidence="3">The sequence shown here is derived from an EMBL/GenBank/DDBJ whole genome shotgun (WGS) entry which is preliminary data.</text>
</comment>
<organism evidence="3 4">
    <name type="scientific">Catenuloplanes indicus</name>
    <dbReference type="NCBI Taxonomy" id="137267"/>
    <lineage>
        <taxon>Bacteria</taxon>
        <taxon>Bacillati</taxon>
        <taxon>Actinomycetota</taxon>
        <taxon>Actinomycetes</taxon>
        <taxon>Micromonosporales</taxon>
        <taxon>Micromonosporaceae</taxon>
        <taxon>Catenuloplanes</taxon>
    </lineage>
</organism>
<dbReference type="SUPFAM" id="SSF48264">
    <property type="entry name" value="Cytochrome P450"/>
    <property type="match status" value="1"/>
</dbReference>
<evidence type="ECO:0000313" key="3">
    <source>
        <dbReference type="EMBL" id="MDQ0363733.1"/>
    </source>
</evidence>
<dbReference type="Pfam" id="PF00067">
    <property type="entry name" value="p450"/>
    <property type="match status" value="1"/>
</dbReference>
<dbReference type="InterPro" id="IPR001128">
    <property type="entry name" value="Cyt_P450"/>
</dbReference>
<dbReference type="PANTHER" id="PTHR46696">
    <property type="entry name" value="P450, PUTATIVE (EUROFUNG)-RELATED"/>
    <property type="match status" value="1"/>
</dbReference>
<comment type="similarity">
    <text evidence="1 2">Belongs to the cytochrome P450 family.</text>
</comment>
<evidence type="ECO:0000256" key="1">
    <source>
        <dbReference type="ARBA" id="ARBA00010617"/>
    </source>
</evidence>
<dbReference type="GO" id="GO:0020037">
    <property type="term" value="F:heme binding"/>
    <property type="evidence" value="ECO:0007669"/>
    <property type="project" value="InterPro"/>
</dbReference>
<dbReference type="Gene3D" id="1.10.630.10">
    <property type="entry name" value="Cytochrome P450"/>
    <property type="match status" value="1"/>
</dbReference>
<gene>
    <name evidence="3" type="ORF">J2S42_000402</name>
</gene>
<dbReference type="PANTHER" id="PTHR46696:SF1">
    <property type="entry name" value="CYTOCHROME P450 YJIB-RELATED"/>
    <property type="match status" value="1"/>
</dbReference>
<dbReference type="Proteomes" id="UP001240236">
    <property type="component" value="Unassembled WGS sequence"/>
</dbReference>
<keyword evidence="2" id="KW-0349">Heme</keyword>
<dbReference type="GO" id="GO:0004497">
    <property type="term" value="F:monooxygenase activity"/>
    <property type="evidence" value="ECO:0007669"/>
    <property type="project" value="UniProtKB-KW"/>
</dbReference>
<sequence>MIDRAALHEWRVIGAARPALPLLLTAGRLATPLRKVPKLGWVVADPVTARAILNDPAHFNLLGEGGVGHMWSQLLGDWVNEVFDGPGHHSLRSRTRDLFTEESATRLAERVVGPRLAEAGADLTAGRTVDVADLARVLVGRIVADLLHLRTPGTDAAYREIFATGEELATLAMNASTSTHLAPSALARGREIVARLTVNVPDAFRTAPPTTVLGRCRELGVEQLHAEGLSTLLMVAGTETAASAMARIVALLHDSGTQHRVLDDQDLIPEAVREGLRVTTPAAAIGRSVTADVTVAGRRLRAGERVLILTHAANNRAGGFSLDRGYLPEQRQLWFGAGRHLCLGAPLARAEIGGMLRMLTGPGRPWSIRGRRYRRRVLIPSYESLPVTLAPARLPALSGT</sequence>
<keyword evidence="2" id="KW-0408">Iron</keyword>
<dbReference type="InterPro" id="IPR036396">
    <property type="entry name" value="Cyt_P450_sf"/>
</dbReference>
<dbReference type="CDD" id="cd00302">
    <property type="entry name" value="cytochrome_P450"/>
    <property type="match status" value="1"/>
</dbReference>
<protein>
    <submittedName>
        <fullName evidence="3">Cytochrome P450</fullName>
    </submittedName>
</protein>
<accession>A0AAE3VT09</accession>
<dbReference type="AlphaFoldDB" id="A0AAE3VT09"/>
<name>A0AAE3VT09_9ACTN</name>
<reference evidence="3 4" key="1">
    <citation type="submission" date="2023-07" db="EMBL/GenBank/DDBJ databases">
        <title>Sequencing the genomes of 1000 actinobacteria strains.</title>
        <authorList>
            <person name="Klenk H.-P."/>
        </authorList>
    </citation>
    <scope>NUCLEOTIDE SEQUENCE [LARGE SCALE GENOMIC DNA]</scope>
    <source>
        <strain evidence="3 4">DSM 44709</strain>
    </source>
</reference>
<keyword evidence="4" id="KW-1185">Reference proteome</keyword>
<dbReference type="InterPro" id="IPR017972">
    <property type="entry name" value="Cyt_P450_CS"/>
</dbReference>
<dbReference type="InterPro" id="IPR002397">
    <property type="entry name" value="Cyt_P450_B"/>
</dbReference>
<dbReference type="GO" id="GO:0005506">
    <property type="term" value="F:iron ion binding"/>
    <property type="evidence" value="ECO:0007669"/>
    <property type="project" value="InterPro"/>
</dbReference>